<dbReference type="EMBL" id="MTJL01000008">
    <property type="protein sequence ID" value="OMI08020.1"/>
    <property type="molecule type" value="Genomic_DNA"/>
</dbReference>
<organism evidence="1 2">
    <name type="scientific">Bacillus swezeyi</name>
    <dbReference type="NCBI Taxonomy" id="1925020"/>
    <lineage>
        <taxon>Bacteria</taxon>
        <taxon>Bacillati</taxon>
        <taxon>Bacillota</taxon>
        <taxon>Bacilli</taxon>
        <taxon>Bacillales</taxon>
        <taxon>Bacillaceae</taxon>
        <taxon>Bacillus</taxon>
    </lineage>
</organism>
<gene>
    <name evidence="1" type="ORF">BW143_05340</name>
</gene>
<proteinExistence type="predicted"/>
<accession>A0A1R1QTM8</accession>
<dbReference type="AlphaFoldDB" id="A0A1R1QTM8"/>
<evidence type="ECO:0000313" key="2">
    <source>
        <dbReference type="Proteomes" id="UP000187367"/>
    </source>
</evidence>
<evidence type="ECO:0000313" key="1">
    <source>
        <dbReference type="EMBL" id="OMI08020.1"/>
    </source>
</evidence>
<accession>A0A1R1RZK1</accession>
<protein>
    <submittedName>
        <fullName evidence="1">Uncharacterized protein</fullName>
    </submittedName>
</protein>
<sequence>MMMRICRPTAKWTESDDDEIRERFVCAAGNFTIRLSEITGLAVIKVQHLKFFRDIHYKWKPQTASDEDWFLWQIDQAC</sequence>
<keyword evidence="2" id="KW-1185">Reference proteome</keyword>
<dbReference type="Proteomes" id="UP000187367">
    <property type="component" value="Unassembled WGS sequence"/>
</dbReference>
<reference evidence="1 2" key="1">
    <citation type="submission" date="2017-01" db="EMBL/GenBank/DDBJ databases">
        <title>Bacillus phylogenomics.</title>
        <authorList>
            <person name="Dunlap C."/>
        </authorList>
    </citation>
    <scope>NUCLEOTIDE SEQUENCE [LARGE SCALE GENOMIC DNA]</scope>
    <source>
        <strain evidence="1 2">NRRL B-41282</strain>
    </source>
</reference>
<name>A0A1R1QTM8_9BACI</name>
<comment type="caution">
    <text evidence="1">The sequence shown here is derived from an EMBL/GenBank/DDBJ whole genome shotgun (WGS) entry which is preliminary data.</text>
</comment>